<dbReference type="InterPro" id="IPR009008">
    <property type="entry name" value="Val/Leu/Ile-tRNA-synth_edit"/>
</dbReference>
<evidence type="ECO:0000256" key="3">
    <source>
        <dbReference type="ARBA" id="ARBA00022598"/>
    </source>
</evidence>
<protein>
    <recommendedName>
        <fullName evidence="2 10">Isoleucine--tRNA ligase</fullName>
        <ecNumber evidence="2 10">6.1.1.5</ecNumber>
    </recommendedName>
</protein>
<accession>A0A0G0QE25</accession>
<proteinExistence type="inferred from homology"/>
<evidence type="ECO:0000256" key="10">
    <source>
        <dbReference type="NCBIfam" id="TIGR00392"/>
    </source>
</evidence>
<dbReference type="STRING" id="1618574.UT24_C0019G0011"/>
<evidence type="ECO:0000259" key="12">
    <source>
        <dbReference type="Pfam" id="PF00133"/>
    </source>
</evidence>
<comment type="function">
    <text evidence="8">Catalyzes the attachment of isoleucine to tRNA(Ile). As IleRS can inadvertently accommodate and process structurally similar amino acids such as valine, to avoid such errors it has two additional distinct tRNA(Ile)-dependent editing activities. One activity is designated as 'pretransfer' editing and involves the hydrolysis of activated Val-AMP. The other activity is designated 'posttransfer' editing and involves deacylation of mischarged Val-tRNA(Ile).</text>
</comment>
<dbReference type="InterPro" id="IPR050081">
    <property type="entry name" value="Ile-tRNA_ligase"/>
</dbReference>
<evidence type="ECO:0000256" key="8">
    <source>
        <dbReference type="ARBA" id="ARBA00025217"/>
    </source>
</evidence>
<dbReference type="InterPro" id="IPR013155">
    <property type="entry name" value="M/V/L/I-tRNA-synth_anticd-bd"/>
</dbReference>
<dbReference type="PANTHER" id="PTHR42765:SF1">
    <property type="entry name" value="ISOLEUCINE--TRNA LIGASE, MITOCHONDRIAL"/>
    <property type="match status" value="1"/>
</dbReference>
<dbReference type="InterPro" id="IPR014729">
    <property type="entry name" value="Rossmann-like_a/b/a_fold"/>
</dbReference>
<dbReference type="PRINTS" id="PR00984">
    <property type="entry name" value="TRNASYNTHILE"/>
</dbReference>
<dbReference type="EMBL" id="LBWB01000019">
    <property type="protein sequence ID" value="KKQ99971.1"/>
    <property type="molecule type" value="Genomic_DNA"/>
</dbReference>
<reference evidence="14 15" key="1">
    <citation type="journal article" date="2015" name="Nature">
        <title>rRNA introns, odd ribosomes, and small enigmatic genomes across a large radiation of phyla.</title>
        <authorList>
            <person name="Brown C.T."/>
            <person name="Hug L.A."/>
            <person name="Thomas B.C."/>
            <person name="Sharon I."/>
            <person name="Castelle C.J."/>
            <person name="Singh A."/>
            <person name="Wilkins M.J."/>
            <person name="Williams K.H."/>
            <person name="Banfield J.F."/>
        </authorList>
    </citation>
    <scope>NUCLEOTIDE SEQUENCE [LARGE SCALE GENOMIC DNA]</scope>
</reference>
<dbReference type="PANTHER" id="PTHR42765">
    <property type="entry name" value="SOLEUCYL-TRNA SYNTHETASE"/>
    <property type="match status" value="1"/>
</dbReference>
<dbReference type="GO" id="GO:0005524">
    <property type="term" value="F:ATP binding"/>
    <property type="evidence" value="ECO:0007669"/>
    <property type="project" value="UniProtKB-KW"/>
</dbReference>
<keyword evidence="6" id="KW-0648">Protein biosynthesis</keyword>
<evidence type="ECO:0000256" key="1">
    <source>
        <dbReference type="ARBA" id="ARBA00006887"/>
    </source>
</evidence>
<dbReference type="SUPFAM" id="SSF47323">
    <property type="entry name" value="Anticodon-binding domain of a subclass of class I aminoacyl-tRNA synthetases"/>
    <property type="match status" value="1"/>
</dbReference>
<keyword evidence="4" id="KW-0547">Nucleotide-binding</keyword>
<dbReference type="InterPro" id="IPR002301">
    <property type="entry name" value="Ile-tRNA-ligase"/>
</dbReference>
<evidence type="ECO:0000313" key="15">
    <source>
        <dbReference type="Proteomes" id="UP000033881"/>
    </source>
</evidence>
<feature type="domain" description="Aminoacyl-tRNA synthetase class Ia" evidence="12">
    <location>
        <begin position="28"/>
        <end position="629"/>
    </location>
</feature>
<dbReference type="Gene3D" id="1.10.10.830">
    <property type="entry name" value="Ile-tRNA synthetase CP2 domain-like"/>
    <property type="match status" value="1"/>
</dbReference>
<evidence type="ECO:0000256" key="11">
    <source>
        <dbReference type="SAM" id="MobiDB-lite"/>
    </source>
</evidence>
<dbReference type="PATRIC" id="fig|1618574.4.peg.1355"/>
<feature type="domain" description="Methionyl/Valyl/Leucyl/Isoleucyl-tRNA synthetase anticodon-binding" evidence="13">
    <location>
        <begin position="679"/>
        <end position="808"/>
    </location>
</feature>
<dbReference type="GO" id="GO:0006428">
    <property type="term" value="P:isoleucyl-tRNA aminoacylation"/>
    <property type="evidence" value="ECO:0007669"/>
    <property type="project" value="UniProtKB-UniRule"/>
</dbReference>
<keyword evidence="7" id="KW-0030">Aminoacyl-tRNA synthetase</keyword>
<evidence type="ECO:0000256" key="2">
    <source>
        <dbReference type="ARBA" id="ARBA00013165"/>
    </source>
</evidence>
<dbReference type="GO" id="GO:0005829">
    <property type="term" value="C:cytosol"/>
    <property type="evidence" value="ECO:0007669"/>
    <property type="project" value="TreeGrafter"/>
</dbReference>
<evidence type="ECO:0000256" key="4">
    <source>
        <dbReference type="ARBA" id="ARBA00022741"/>
    </source>
</evidence>
<comment type="similarity">
    <text evidence="1">Belongs to the class-I aminoacyl-tRNA synthetase family. IleS type 1 subfamily.</text>
</comment>
<dbReference type="AlphaFoldDB" id="A0A0G0QE25"/>
<name>A0A0G0QE25_9BACT</name>
<dbReference type="EC" id="6.1.1.5" evidence="2 10"/>
<dbReference type="GO" id="GO:0002161">
    <property type="term" value="F:aminoacyl-tRNA deacylase activity"/>
    <property type="evidence" value="ECO:0007669"/>
    <property type="project" value="InterPro"/>
</dbReference>
<dbReference type="Gene3D" id="3.90.740.10">
    <property type="entry name" value="Valyl/Leucyl/Isoleucyl-tRNA synthetase, editing domain"/>
    <property type="match status" value="1"/>
</dbReference>
<dbReference type="Gene3D" id="1.10.730.20">
    <property type="match status" value="1"/>
</dbReference>
<evidence type="ECO:0000256" key="6">
    <source>
        <dbReference type="ARBA" id="ARBA00022917"/>
    </source>
</evidence>
<dbReference type="SUPFAM" id="SSF50677">
    <property type="entry name" value="ValRS/IleRS/LeuRS editing domain"/>
    <property type="match status" value="1"/>
</dbReference>
<evidence type="ECO:0000259" key="13">
    <source>
        <dbReference type="Pfam" id="PF08264"/>
    </source>
</evidence>
<dbReference type="GO" id="GO:0004822">
    <property type="term" value="F:isoleucine-tRNA ligase activity"/>
    <property type="evidence" value="ECO:0007669"/>
    <property type="project" value="UniProtKB-UniRule"/>
</dbReference>
<dbReference type="Pfam" id="PF08264">
    <property type="entry name" value="Anticodon_1"/>
    <property type="match status" value="1"/>
</dbReference>
<dbReference type="InterPro" id="IPR002300">
    <property type="entry name" value="aa-tRNA-synth_Ia"/>
</dbReference>
<dbReference type="Gene3D" id="3.40.50.620">
    <property type="entry name" value="HUPs"/>
    <property type="match status" value="2"/>
</dbReference>
<evidence type="ECO:0000256" key="7">
    <source>
        <dbReference type="ARBA" id="ARBA00023146"/>
    </source>
</evidence>
<dbReference type="NCBIfam" id="TIGR00392">
    <property type="entry name" value="ileS"/>
    <property type="match status" value="1"/>
</dbReference>
<dbReference type="Pfam" id="PF00133">
    <property type="entry name" value="tRNA-synt_1"/>
    <property type="match status" value="1"/>
</dbReference>
<comment type="caution">
    <text evidence="14">The sequence shown here is derived from an EMBL/GenBank/DDBJ whole genome shotgun (WGS) entry which is preliminary data.</text>
</comment>
<gene>
    <name evidence="14" type="ORF">UT24_C0019G0011</name>
</gene>
<comment type="catalytic activity">
    <reaction evidence="9">
        <text>tRNA(Ile) + L-isoleucine + ATP = L-isoleucyl-tRNA(Ile) + AMP + diphosphate</text>
        <dbReference type="Rhea" id="RHEA:11060"/>
        <dbReference type="Rhea" id="RHEA-COMP:9666"/>
        <dbReference type="Rhea" id="RHEA-COMP:9695"/>
        <dbReference type="ChEBI" id="CHEBI:30616"/>
        <dbReference type="ChEBI" id="CHEBI:33019"/>
        <dbReference type="ChEBI" id="CHEBI:58045"/>
        <dbReference type="ChEBI" id="CHEBI:78442"/>
        <dbReference type="ChEBI" id="CHEBI:78528"/>
        <dbReference type="ChEBI" id="CHEBI:456215"/>
        <dbReference type="EC" id="6.1.1.5"/>
    </reaction>
</comment>
<evidence type="ECO:0000313" key="14">
    <source>
        <dbReference type="EMBL" id="KKQ99971.1"/>
    </source>
</evidence>
<sequence>MNVNLPKTDFPMRPSKDVQSNVPVEMGHQSSEADTFVVLDGPIYSNGDVHMGHTLNKVLKDFVVRHKLQMGQSVEFRPGFDNHGLPIEVSVEKQLRKNGQEVSSQLVRSECRKFAQHWVDVQTESFKKMGVMADWDNPYLTMSAEYEAKEVEAFGELYLKGYLFQDDRVVPWSPNLGTALADSELEYQDVEDDSVYVKFEFDDDPASSVMVWTTTPWTLVANKAVAFNPEMQYAKLAVQGTDGNKSPYVWVSTPKVDEVVALLLKNGLGVEKWMDCSRTGDEVFSGRQLISPLTGEKVPLLPADWVDDKQGTGLVHVAPGFGEDDFSLGKQHGMEAYCPMDNRCHWTESVPADFVGKKCLSSNDLVFEKLKGNHTFLMSGKFKHSYPFDERLHQKVVYRVSRQWFMDLDHDNLRDRVVQAVDKMQWSSSVGHDNVVRMVQSRPSWCLSRQKAWGVGVPVFYHKETGNLVADETTFRAVAEMTRKHSSDGWFNLTPEEMLPSDYVDPKTGATPSDLVKEESTLSVWFDSALANLFVKGWAQTDKVLDFALEGQDQIGSWFQVSLLLSVALTDKVPYNFVLSHGFVLDKNGNAMHKSAGNVVSPEYLVQKYNMDSVRLWTALCDLNRDVRVGDVAMDGVKVDYLLFRNFFRFCLGNLTGEVDTLAQGDALDGYFKLRCLEMASNSKQNYERYAFSEVVREAKNFVLEMNGFYFDSVKDTLYCENMQSEKAKAVRSNLYTAMVVMLKVLQPVMPFLCQEVCDCRSDLPSMACSLLWGEYPSLDEESQSLFAEFQTLAKFRSVMKKAQEEYNHREGKVNPLEMGALVFARPEEFEVLRKYQKYLAQWWVVSQVEVRCDGAPRVCVSLADGEKCARCWTRNVDCQQVNDQHLCPRCRTEEVIAN</sequence>
<keyword evidence="5" id="KW-0067">ATP-binding</keyword>
<dbReference type="SUPFAM" id="SSF52374">
    <property type="entry name" value="Nucleotidylyl transferase"/>
    <property type="match status" value="1"/>
</dbReference>
<evidence type="ECO:0000256" key="9">
    <source>
        <dbReference type="ARBA" id="ARBA00048359"/>
    </source>
</evidence>
<feature type="region of interest" description="Disordered" evidence="11">
    <location>
        <begin position="1"/>
        <end position="20"/>
    </location>
</feature>
<dbReference type="InterPro" id="IPR009080">
    <property type="entry name" value="tRNAsynth_Ia_anticodon-bd"/>
</dbReference>
<organism evidence="14 15">
    <name type="scientific">Candidatus Woesebacteria bacterium GW2011_GWB1_39_12</name>
    <dbReference type="NCBI Taxonomy" id="1618574"/>
    <lineage>
        <taxon>Bacteria</taxon>
        <taxon>Candidatus Woeseibacteriota</taxon>
    </lineage>
</organism>
<keyword evidence="3 14" id="KW-0436">Ligase</keyword>
<evidence type="ECO:0000256" key="5">
    <source>
        <dbReference type="ARBA" id="ARBA00022840"/>
    </source>
</evidence>
<dbReference type="Proteomes" id="UP000033881">
    <property type="component" value="Unassembled WGS sequence"/>
</dbReference>